<name>A0A292GS31_9HYPH</name>
<proteinExistence type="predicted"/>
<reference evidence="1" key="1">
    <citation type="submission" date="2016-07" db="EMBL/GenBank/DDBJ databases">
        <title>Genomics reveals synergistic degradation of pyrene by five bacteria in a mangrove sediment-derived bacterial consortium.</title>
        <authorList>
            <person name="Wanapaisan P."/>
            <person name="Vejarano F."/>
            <person name="Chakraborty J."/>
            <person name="Shintani M."/>
            <person name="Muangchinda C."/>
            <person name="Laothamteep N."/>
            <person name="Suzuki-Minakuchi C."/>
            <person name="Inoue K."/>
            <person name="Nojiri H."/>
            <person name="Pinyakong O."/>
        </authorList>
    </citation>
    <scope>NUCLEOTIDE SEQUENCE</scope>
    <source>
        <strain evidence="1">PW1</strain>
    </source>
</reference>
<dbReference type="EMBL" id="LC171369">
    <property type="protein sequence ID" value="BBA74420.1"/>
    <property type="molecule type" value="Genomic_DNA"/>
</dbReference>
<accession>A0A292GS31</accession>
<organism evidence="1">
    <name type="scientific">Ochrobactrum sp. PW1</name>
    <dbReference type="NCBI Taxonomy" id="1882222"/>
    <lineage>
        <taxon>Bacteria</taxon>
        <taxon>Pseudomonadati</taxon>
        <taxon>Pseudomonadota</taxon>
        <taxon>Alphaproteobacteria</taxon>
        <taxon>Hyphomicrobiales</taxon>
        <taxon>Brucellaceae</taxon>
        <taxon>Brucella/Ochrobactrum group</taxon>
        <taxon>Ochrobactrum</taxon>
    </lineage>
</organism>
<dbReference type="AlphaFoldDB" id="A0A292GS31"/>
<sequence>MTTLIISYFSSVDKDCLGIPLGSEVLDTTAGSAASGPVATSAPIAQVYSETAHYVTFGDGEPTASTDNAFYLPAGERVLMRTFVAQGQTKKIAAVPA</sequence>
<evidence type="ECO:0000313" key="1">
    <source>
        <dbReference type="EMBL" id="BBA74420.1"/>
    </source>
</evidence>
<protein>
    <submittedName>
        <fullName evidence="1">Uncharacterized protein</fullName>
    </submittedName>
</protein>